<evidence type="ECO:0000256" key="1">
    <source>
        <dbReference type="SAM" id="MobiDB-lite"/>
    </source>
</evidence>
<feature type="compositionally biased region" description="Basic and acidic residues" evidence="1">
    <location>
        <begin position="94"/>
        <end position="115"/>
    </location>
</feature>
<dbReference type="OrthoDB" id="5094232at2759"/>
<name>A0A9P5AZT0_9HYPO</name>
<evidence type="ECO:0000313" key="2">
    <source>
        <dbReference type="EMBL" id="KAF4487908.1"/>
    </source>
</evidence>
<proteinExistence type="predicted"/>
<accession>A0A9P5AZT0</accession>
<sequence>MGCPRKRQSLSPPCHEISSREGSNSPGPTHSVRGSNSPEPPVRGNISSPVTAPTPDVVAPPTVDEEIPKAGLDQNPPASSQILSHDLFPPLGQDQKKKTEKKLEKKTEKKTEKKPMSTWAKIVAGVPQREQTSPL</sequence>
<evidence type="ECO:0000313" key="3">
    <source>
        <dbReference type="Proteomes" id="UP000737391"/>
    </source>
</evidence>
<gene>
    <name evidence="2" type="ORF">FAGAP_11226</name>
</gene>
<keyword evidence="3" id="KW-1185">Reference proteome</keyword>
<feature type="compositionally biased region" description="Low complexity" evidence="1">
    <location>
        <begin position="49"/>
        <end position="62"/>
    </location>
</feature>
<organism evidence="2 3">
    <name type="scientific">Fusarium agapanthi</name>
    <dbReference type="NCBI Taxonomy" id="1803897"/>
    <lineage>
        <taxon>Eukaryota</taxon>
        <taxon>Fungi</taxon>
        <taxon>Dikarya</taxon>
        <taxon>Ascomycota</taxon>
        <taxon>Pezizomycotina</taxon>
        <taxon>Sordariomycetes</taxon>
        <taxon>Hypocreomycetidae</taxon>
        <taxon>Hypocreales</taxon>
        <taxon>Nectriaceae</taxon>
        <taxon>Fusarium</taxon>
        <taxon>Fusarium fujikuroi species complex</taxon>
    </lineage>
</organism>
<feature type="region of interest" description="Disordered" evidence="1">
    <location>
        <begin position="1"/>
        <end position="135"/>
    </location>
</feature>
<dbReference type="EMBL" id="LUFC02001030">
    <property type="protein sequence ID" value="KAF4487908.1"/>
    <property type="molecule type" value="Genomic_DNA"/>
</dbReference>
<feature type="compositionally biased region" description="Polar residues" evidence="1">
    <location>
        <begin position="20"/>
        <end position="37"/>
    </location>
</feature>
<protein>
    <submittedName>
        <fullName evidence="2">Uncharacterized protein</fullName>
    </submittedName>
</protein>
<reference evidence="2" key="1">
    <citation type="submission" date="2020-01" db="EMBL/GenBank/DDBJ databases">
        <title>Identification and distribution of gene clusters putatively required for synthesis of sphingolipid metabolism inhibitors in phylogenetically diverse species of the filamentous fungus Fusarium.</title>
        <authorList>
            <person name="Kim H.-S."/>
            <person name="Busman M."/>
            <person name="Brown D.W."/>
            <person name="Divon H."/>
            <person name="Uhlig S."/>
            <person name="Proctor R.H."/>
        </authorList>
    </citation>
    <scope>NUCLEOTIDE SEQUENCE</scope>
    <source>
        <strain evidence="2">NRRL 31653</strain>
    </source>
</reference>
<dbReference type="AlphaFoldDB" id="A0A9P5AZT0"/>
<dbReference type="Proteomes" id="UP000737391">
    <property type="component" value="Unassembled WGS sequence"/>
</dbReference>
<comment type="caution">
    <text evidence="2">The sequence shown here is derived from an EMBL/GenBank/DDBJ whole genome shotgun (WGS) entry which is preliminary data.</text>
</comment>